<reference evidence="1 2" key="1">
    <citation type="submission" date="2024-08" db="EMBL/GenBank/DDBJ databases">
        <authorList>
            <person name="Cucini C."/>
            <person name="Frati F."/>
        </authorList>
    </citation>
    <scope>NUCLEOTIDE SEQUENCE [LARGE SCALE GENOMIC DNA]</scope>
</reference>
<organism evidence="1 2">
    <name type="scientific">Orchesella dallaii</name>
    <dbReference type="NCBI Taxonomy" id="48710"/>
    <lineage>
        <taxon>Eukaryota</taxon>
        <taxon>Metazoa</taxon>
        <taxon>Ecdysozoa</taxon>
        <taxon>Arthropoda</taxon>
        <taxon>Hexapoda</taxon>
        <taxon>Collembola</taxon>
        <taxon>Entomobryomorpha</taxon>
        <taxon>Entomobryoidea</taxon>
        <taxon>Orchesellidae</taxon>
        <taxon>Orchesellinae</taxon>
        <taxon>Orchesella</taxon>
    </lineage>
</organism>
<evidence type="ECO:0000313" key="2">
    <source>
        <dbReference type="Proteomes" id="UP001642540"/>
    </source>
</evidence>
<accession>A0ABP1PRQ5</accession>
<gene>
    <name evidence="1" type="ORF">ODALV1_LOCUS2451</name>
</gene>
<evidence type="ECO:0000313" key="1">
    <source>
        <dbReference type="EMBL" id="CAL8073031.1"/>
    </source>
</evidence>
<name>A0ABP1PRQ5_9HEXA</name>
<sequence length="390" mass="45358">MTRHYTTETPTFTATPKQSLFAHLDEEGSQWVFHVDAALEAKIDVKLNKQKVAFLTTSERTYYPYDAGHSRLALENRNSLVDDAREPYIPLEDDRLQKPISTRGYGIGGLSAQRFPRQNLERLPAPNQYRLKTGLKSGSRRFPSNILVNLGLLDKGKKSKGTTKSLQARSASIYDAMTDNQEMAVLWDKCYQMNIAFGSTTNQSRFTKDARWNNVGPGHYNLREIKFEKVPVRTSFMKSPAQIDPPTKLHCSYGPNEYCVECNKMLMLSFDYYRSRFKVALPVNPISITSTTSFLPKVEKLRRVLLCRECYCKALRGESKYWKKKSQVEWIFEKTRHCGYIHEHNGLPEYTNKVSCRWLKRLSRKEAVLSTHWPDKCDRRLKEKKYHKWD</sequence>
<keyword evidence="2" id="KW-1185">Reference proteome</keyword>
<proteinExistence type="predicted"/>
<protein>
    <submittedName>
        <fullName evidence="1">Uncharacterized protein</fullName>
    </submittedName>
</protein>
<dbReference type="Proteomes" id="UP001642540">
    <property type="component" value="Unassembled WGS sequence"/>
</dbReference>
<comment type="caution">
    <text evidence="1">The sequence shown here is derived from an EMBL/GenBank/DDBJ whole genome shotgun (WGS) entry which is preliminary data.</text>
</comment>
<dbReference type="EMBL" id="CAXLJM020000007">
    <property type="protein sequence ID" value="CAL8073031.1"/>
    <property type="molecule type" value="Genomic_DNA"/>
</dbReference>